<dbReference type="Pfam" id="PF05691">
    <property type="entry name" value="Raffinose_syn"/>
    <property type="match status" value="1"/>
</dbReference>
<comment type="caution">
    <text evidence="2">The sequence shown here is derived from an EMBL/GenBank/DDBJ whole genome shotgun (WGS) entry which is preliminary data.</text>
</comment>
<reference evidence="2 3" key="1">
    <citation type="journal article" date="2019" name="Sci. Rep.">
        <title>A high-quality genome of Eragrostis curvula grass provides insights into Poaceae evolution and supports new strategies to enhance forage quality.</title>
        <authorList>
            <person name="Carballo J."/>
            <person name="Santos B.A.C.M."/>
            <person name="Zappacosta D."/>
            <person name="Garbus I."/>
            <person name="Selva J.P."/>
            <person name="Gallo C.A."/>
            <person name="Diaz A."/>
            <person name="Albertini E."/>
            <person name="Caccamo M."/>
            <person name="Echenique V."/>
        </authorList>
    </citation>
    <scope>NUCLEOTIDE SEQUENCE [LARGE SCALE GENOMIC DNA]</scope>
    <source>
        <strain evidence="3">cv. Victoria</strain>
        <tissue evidence="2">Leaf</tissue>
    </source>
</reference>
<dbReference type="EMBL" id="RWGY01000039">
    <property type="protein sequence ID" value="TVU12354.1"/>
    <property type="molecule type" value="Genomic_DNA"/>
</dbReference>
<name>A0A5J9TM10_9POAL</name>
<keyword evidence="3" id="KW-1185">Reference proteome</keyword>
<dbReference type="InterPro" id="IPR008811">
    <property type="entry name" value="Glycosyl_hydrolases_36"/>
</dbReference>
<protein>
    <submittedName>
        <fullName evidence="2">Uncharacterized protein</fullName>
    </submittedName>
</protein>
<organism evidence="2 3">
    <name type="scientific">Eragrostis curvula</name>
    <name type="common">weeping love grass</name>
    <dbReference type="NCBI Taxonomy" id="38414"/>
    <lineage>
        <taxon>Eukaryota</taxon>
        <taxon>Viridiplantae</taxon>
        <taxon>Streptophyta</taxon>
        <taxon>Embryophyta</taxon>
        <taxon>Tracheophyta</taxon>
        <taxon>Spermatophyta</taxon>
        <taxon>Magnoliopsida</taxon>
        <taxon>Liliopsida</taxon>
        <taxon>Poales</taxon>
        <taxon>Poaceae</taxon>
        <taxon>PACMAD clade</taxon>
        <taxon>Chloridoideae</taxon>
        <taxon>Eragrostideae</taxon>
        <taxon>Eragrostidinae</taxon>
        <taxon>Eragrostis</taxon>
    </lineage>
</organism>
<proteinExistence type="predicted"/>
<evidence type="ECO:0000256" key="1">
    <source>
        <dbReference type="ARBA" id="ARBA00023277"/>
    </source>
</evidence>
<dbReference type="PANTHER" id="PTHR31268">
    <property type="match status" value="1"/>
</dbReference>
<sequence length="393" mass="41432">MTIASSVKLAGGTLSVCGRTVLSGVPDAVVASSAAAGGAVDGVFLGADLAEPASRHVVSLGALSKFQNAADPSAGIQAVVRAAKEDLGLKYVYVWQSITGYWGGFHPGASGTEHYRSTLHDAPGNHDFELLKKIVLPDGSVLRARLPARPTKDCLFTDPARDGVSTPLKMLCRVFRPSCSLLKIWNMNKFTGVLGVYNCQGAAWSFAEKQSVFHQTGTEALTCGVKASDVHLISEAATDPEWNGDCAVHRHASGELVVLPNGVALPITLKILEQDILTVSPIKDLAPGFRFAPIGLIDMFNGGAAVEGLTYHLLDGANQLGDNGSASSSEAVGLVCMEARGRGRFGAYSSVSPRKCMLGSAQVESSYESSSGLVILQLKDMPKERVHRILVEL</sequence>
<dbReference type="PANTHER" id="PTHR31268:SF31">
    <property type="entry name" value="GALACTINOL--SUCROSE GALACTOSYLTRANSFERASE"/>
    <property type="match status" value="1"/>
</dbReference>
<evidence type="ECO:0000313" key="2">
    <source>
        <dbReference type="EMBL" id="TVU12354.1"/>
    </source>
</evidence>
<dbReference type="Proteomes" id="UP000324897">
    <property type="component" value="Chromosome 3"/>
</dbReference>
<evidence type="ECO:0000313" key="3">
    <source>
        <dbReference type="Proteomes" id="UP000324897"/>
    </source>
</evidence>
<accession>A0A5J9TM10</accession>
<dbReference type="AlphaFoldDB" id="A0A5J9TM10"/>
<gene>
    <name evidence="2" type="ORF">EJB05_45995</name>
</gene>
<dbReference type="Gramene" id="TVU12354">
    <property type="protein sequence ID" value="TVU12354"/>
    <property type="gene ID" value="EJB05_45995"/>
</dbReference>
<keyword evidence="1" id="KW-0119">Carbohydrate metabolism</keyword>
<dbReference type="OrthoDB" id="672470at2759"/>